<reference evidence="1" key="2">
    <citation type="submission" date="2013-04" db="UniProtKB">
        <authorList>
            <consortium name="EnsemblPlants"/>
        </authorList>
    </citation>
    <scope>IDENTIFICATION</scope>
</reference>
<keyword evidence="2" id="KW-1185">Reference proteome</keyword>
<protein>
    <submittedName>
        <fullName evidence="1">Uncharacterized protein</fullName>
    </submittedName>
</protein>
<organism evidence="1">
    <name type="scientific">Oryza brachyantha</name>
    <name type="common">malo sina</name>
    <dbReference type="NCBI Taxonomy" id="4533"/>
    <lineage>
        <taxon>Eukaryota</taxon>
        <taxon>Viridiplantae</taxon>
        <taxon>Streptophyta</taxon>
        <taxon>Embryophyta</taxon>
        <taxon>Tracheophyta</taxon>
        <taxon>Spermatophyta</taxon>
        <taxon>Magnoliopsida</taxon>
        <taxon>Liliopsida</taxon>
        <taxon>Poales</taxon>
        <taxon>Poaceae</taxon>
        <taxon>BOP clade</taxon>
        <taxon>Oryzoideae</taxon>
        <taxon>Oryzeae</taxon>
        <taxon>Oryzinae</taxon>
        <taxon>Oryza</taxon>
    </lineage>
</organism>
<dbReference type="Gramene" id="OB06G22490.1">
    <property type="protein sequence ID" value="OB06G22490.1"/>
    <property type="gene ID" value="OB06G22490"/>
</dbReference>
<dbReference type="Proteomes" id="UP000006038">
    <property type="component" value="Chromosome 6"/>
</dbReference>
<sequence>MGINDHSRSSTQTMPVPYTACGGIIPLSGSMKIHSTTTGDSKIIYRFYKVKQQEGRSSIQQNECHACFARGNLELVEFSQGSPWFELRDSSHGWLGLGLAGEKPSSDLGRHLKENGVPRRYRSNEGGRDEKDGCMHEVFTDPGRLTVQLKRVREVQEAVSALVMPGNTTNAVATQERLDLAIKTPNQCLNELEHCMQSHLVKGNNLELTG</sequence>
<dbReference type="AlphaFoldDB" id="J3ME05"/>
<evidence type="ECO:0000313" key="2">
    <source>
        <dbReference type="Proteomes" id="UP000006038"/>
    </source>
</evidence>
<dbReference type="HOGENOM" id="CLU_1311841_0_0_1"/>
<dbReference type="EnsemblPlants" id="OB06G22490.1">
    <property type="protein sequence ID" value="OB06G22490.1"/>
    <property type="gene ID" value="OB06G22490"/>
</dbReference>
<reference evidence="1" key="1">
    <citation type="journal article" date="2013" name="Nat. Commun.">
        <title>Whole-genome sequencing of Oryza brachyantha reveals mechanisms underlying Oryza genome evolution.</title>
        <authorList>
            <person name="Chen J."/>
            <person name="Huang Q."/>
            <person name="Gao D."/>
            <person name="Wang J."/>
            <person name="Lang Y."/>
            <person name="Liu T."/>
            <person name="Li B."/>
            <person name="Bai Z."/>
            <person name="Luis Goicoechea J."/>
            <person name="Liang C."/>
            <person name="Chen C."/>
            <person name="Zhang W."/>
            <person name="Sun S."/>
            <person name="Liao Y."/>
            <person name="Zhang X."/>
            <person name="Yang L."/>
            <person name="Song C."/>
            <person name="Wang M."/>
            <person name="Shi J."/>
            <person name="Liu G."/>
            <person name="Liu J."/>
            <person name="Zhou H."/>
            <person name="Zhou W."/>
            <person name="Yu Q."/>
            <person name="An N."/>
            <person name="Chen Y."/>
            <person name="Cai Q."/>
            <person name="Wang B."/>
            <person name="Liu B."/>
            <person name="Min J."/>
            <person name="Huang Y."/>
            <person name="Wu H."/>
            <person name="Li Z."/>
            <person name="Zhang Y."/>
            <person name="Yin Y."/>
            <person name="Song W."/>
            <person name="Jiang J."/>
            <person name="Jackson S.A."/>
            <person name="Wing R.A."/>
            <person name="Wang J."/>
            <person name="Chen M."/>
        </authorList>
    </citation>
    <scope>NUCLEOTIDE SEQUENCE [LARGE SCALE GENOMIC DNA]</scope>
    <source>
        <strain evidence="1">cv. IRGC 101232</strain>
    </source>
</reference>
<name>J3ME05_ORYBR</name>
<evidence type="ECO:0000313" key="1">
    <source>
        <dbReference type="EnsemblPlants" id="OB06G22490.1"/>
    </source>
</evidence>
<proteinExistence type="predicted"/>
<accession>J3ME05</accession>